<dbReference type="AlphaFoldDB" id="A0A2H0TEZ4"/>
<dbReference type="Proteomes" id="UP000231503">
    <property type="component" value="Unassembled WGS sequence"/>
</dbReference>
<gene>
    <name evidence="1" type="ORF">COU47_03375</name>
</gene>
<dbReference type="EMBL" id="PFCO01000008">
    <property type="protein sequence ID" value="PIR69385.1"/>
    <property type="molecule type" value="Genomic_DNA"/>
</dbReference>
<protein>
    <submittedName>
        <fullName evidence="1">Uncharacterized protein</fullName>
    </submittedName>
</protein>
<evidence type="ECO:0000313" key="2">
    <source>
        <dbReference type="Proteomes" id="UP000231503"/>
    </source>
</evidence>
<reference evidence="2" key="1">
    <citation type="submission" date="2017-09" db="EMBL/GenBank/DDBJ databases">
        <title>Depth-based differentiation of microbial function through sediment-hosted aquifers and enrichment of novel symbionts in the deep terrestrial subsurface.</title>
        <authorList>
            <person name="Probst A.J."/>
            <person name="Ladd B."/>
            <person name="Jarett J.K."/>
            <person name="Geller-Mcgrath D.E."/>
            <person name="Sieber C.M.K."/>
            <person name="Emerson J.B."/>
            <person name="Anantharaman K."/>
            <person name="Thomas B.C."/>
            <person name="Malmstrom R."/>
            <person name="Stieglmeier M."/>
            <person name="Klingl A."/>
            <person name="Woyke T."/>
            <person name="Ryan C.M."/>
            <person name="Banfield J.F."/>
        </authorList>
    </citation>
    <scope>NUCLEOTIDE SEQUENCE [LARGE SCALE GENOMIC DNA]</scope>
</reference>
<comment type="caution">
    <text evidence="1">The sequence shown here is derived from an EMBL/GenBank/DDBJ whole genome shotgun (WGS) entry which is preliminary data.</text>
</comment>
<name>A0A2H0TEZ4_9BACT</name>
<organism evidence="1 2">
    <name type="scientific">Candidatus Niyogibacteria bacterium CG10_big_fil_rev_8_21_14_0_10_46_36</name>
    <dbReference type="NCBI Taxonomy" id="1974726"/>
    <lineage>
        <taxon>Bacteria</taxon>
        <taxon>Candidatus Niyogiibacteriota</taxon>
    </lineage>
</organism>
<sequence length="146" mass="17159">MQKTNKAFLFFVLLIGFLFVGFSSGADETPILPDYTDAPFQFVADNVTGSSVFHPEQALTRIEWYDTGNIQRPDMVAEPSMNHFVRETVFIYTRENGVRYAEWIHRSTAVYRYAFVRRTRIYGFVWDSARNMFIFDKKKEFNSSTY</sequence>
<proteinExistence type="predicted"/>
<accession>A0A2H0TEZ4</accession>
<evidence type="ECO:0000313" key="1">
    <source>
        <dbReference type="EMBL" id="PIR69385.1"/>
    </source>
</evidence>